<proteinExistence type="predicted"/>
<reference evidence="2 5" key="2">
    <citation type="submission" date="2021-03" db="EMBL/GenBank/DDBJ databases">
        <title>Antimicrobial resistance genes in bacteria isolated from Japanese honey, and their potential for conferring macrolide and lincosamide resistance in the American foulbrood pathogen Paenibacillus larvae.</title>
        <authorList>
            <person name="Okamoto M."/>
            <person name="Kumagai M."/>
            <person name="Kanamori H."/>
            <person name="Takamatsu D."/>
        </authorList>
    </citation>
    <scope>NUCLEOTIDE SEQUENCE [LARGE SCALE GENOMIC DNA]</scope>
    <source>
        <strain evidence="2 5">J6TS1</strain>
    </source>
</reference>
<evidence type="ECO:0000313" key="5">
    <source>
        <dbReference type="Proteomes" id="UP000680670"/>
    </source>
</evidence>
<dbReference type="EMBL" id="BORJ01000002">
    <property type="protein sequence ID" value="GIN95433.1"/>
    <property type="molecule type" value="Genomic_DNA"/>
</dbReference>
<sequence length="78" mass="9154">MGDILFWIMSLGTLLLPVVLFIVILMYIIRVVRRVEKRAEERLKLDKESSALQQQQMKAINELNVRLTNIETVLKEIE</sequence>
<feature type="transmembrane region" description="Helical" evidence="1">
    <location>
        <begin position="6"/>
        <end position="29"/>
    </location>
</feature>
<evidence type="ECO:0000313" key="4">
    <source>
        <dbReference type="Proteomes" id="UP000287296"/>
    </source>
</evidence>
<dbReference type="EMBL" id="QYTW02000016">
    <property type="protein sequence ID" value="RST58780.1"/>
    <property type="molecule type" value="Genomic_DNA"/>
</dbReference>
<evidence type="ECO:0000256" key="1">
    <source>
        <dbReference type="SAM" id="Phobius"/>
    </source>
</evidence>
<organism evidence="3 4">
    <name type="scientific">Siminovitchia terrae</name>
    <name type="common">Bacillus terrae</name>
    <dbReference type="NCBI Taxonomy" id="1914933"/>
    <lineage>
        <taxon>Bacteria</taxon>
        <taxon>Bacillati</taxon>
        <taxon>Bacillota</taxon>
        <taxon>Bacilli</taxon>
        <taxon>Bacillales</taxon>
        <taxon>Bacillaceae</taxon>
        <taxon>Siminovitchia</taxon>
    </lineage>
</organism>
<dbReference type="RefSeq" id="WP_120117059.1">
    <property type="nucleotide sequence ID" value="NZ_BORI01000001.1"/>
</dbReference>
<keyword evidence="1" id="KW-1133">Transmembrane helix</keyword>
<dbReference type="Proteomes" id="UP000680670">
    <property type="component" value="Unassembled WGS sequence"/>
</dbReference>
<comment type="caution">
    <text evidence="3">The sequence shown here is derived from an EMBL/GenBank/DDBJ whole genome shotgun (WGS) entry which is preliminary data.</text>
</comment>
<dbReference type="Proteomes" id="UP000287296">
    <property type="component" value="Unassembled WGS sequence"/>
</dbReference>
<reference evidence="3 4" key="1">
    <citation type="submission" date="2018-12" db="EMBL/GenBank/DDBJ databases">
        <authorList>
            <person name="Sun L."/>
            <person name="Chen Z."/>
        </authorList>
    </citation>
    <scope>NUCLEOTIDE SEQUENCE [LARGE SCALE GENOMIC DNA]</scope>
    <source>
        <strain evidence="3 4">LMG 29736</strain>
    </source>
</reference>
<keyword evidence="1" id="KW-0812">Transmembrane</keyword>
<evidence type="ECO:0000313" key="3">
    <source>
        <dbReference type="EMBL" id="RST58780.1"/>
    </source>
</evidence>
<gene>
    <name evidence="3" type="ORF">D5F11_015205</name>
    <name evidence="2" type="ORF">J6TS1_13030</name>
</gene>
<name>A0A429X652_SIMTE</name>
<accession>A0A429X652</accession>
<protein>
    <recommendedName>
        <fullName evidence="6">Phage shock protein B</fullName>
    </recommendedName>
</protein>
<dbReference type="OrthoDB" id="2941744at2"/>
<dbReference type="AlphaFoldDB" id="A0A429X652"/>
<keyword evidence="5" id="KW-1185">Reference proteome</keyword>
<keyword evidence="1" id="KW-0472">Membrane</keyword>
<evidence type="ECO:0008006" key="6">
    <source>
        <dbReference type="Google" id="ProtNLM"/>
    </source>
</evidence>
<evidence type="ECO:0000313" key="2">
    <source>
        <dbReference type="EMBL" id="GIN95433.1"/>
    </source>
</evidence>